<dbReference type="AlphaFoldDB" id="K9TGI1"/>
<evidence type="ECO:0000313" key="2">
    <source>
        <dbReference type="Proteomes" id="UP000010367"/>
    </source>
</evidence>
<dbReference type="STRING" id="56110.Oscil6304_1427"/>
<dbReference type="KEGG" id="oac:Oscil6304_1427"/>
<keyword evidence="2" id="KW-1185">Reference proteome</keyword>
<name>K9TGI1_9CYAN</name>
<dbReference type="HOGENOM" id="CLU_199025_0_0_3"/>
<evidence type="ECO:0000313" key="1">
    <source>
        <dbReference type="EMBL" id="AFY81134.1"/>
    </source>
</evidence>
<proteinExistence type="predicted"/>
<dbReference type="EMBL" id="CP003607">
    <property type="protein sequence ID" value="AFY81134.1"/>
    <property type="molecule type" value="Genomic_DNA"/>
</dbReference>
<gene>
    <name evidence="1" type="ORF">Oscil6304_1427</name>
</gene>
<dbReference type="Proteomes" id="UP000010367">
    <property type="component" value="Chromosome"/>
</dbReference>
<dbReference type="InParanoid" id="K9TGI1"/>
<organism evidence="1 2">
    <name type="scientific">Oscillatoria acuminata PCC 6304</name>
    <dbReference type="NCBI Taxonomy" id="56110"/>
    <lineage>
        <taxon>Bacteria</taxon>
        <taxon>Bacillati</taxon>
        <taxon>Cyanobacteriota</taxon>
        <taxon>Cyanophyceae</taxon>
        <taxon>Oscillatoriophycideae</taxon>
        <taxon>Oscillatoriales</taxon>
        <taxon>Oscillatoriaceae</taxon>
        <taxon>Oscillatoria</taxon>
    </lineage>
</organism>
<reference evidence="1 2" key="1">
    <citation type="submission" date="2012-06" db="EMBL/GenBank/DDBJ databases">
        <title>Finished chromosome of genome of Oscillatoria acuminata PCC 6304.</title>
        <authorList>
            <consortium name="US DOE Joint Genome Institute"/>
            <person name="Gugger M."/>
            <person name="Coursin T."/>
            <person name="Rippka R."/>
            <person name="Tandeau De Marsac N."/>
            <person name="Huntemann M."/>
            <person name="Wei C.-L."/>
            <person name="Han J."/>
            <person name="Detter J.C."/>
            <person name="Han C."/>
            <person name="Tapia R."/>
            <person name="Davenport K."/>
            <person name="Daligault H."/>
            <person name="Erkkila T."/>
            <person name="Gu W."/>
            <person name="Munk A.C.C."/>
            <person name="Teshima H."/>
            <person name="Xu Y."/>
            <person name="Chain P."/>
            <person name="Chen A."/>
            <person name="Krypides N."/>
            <person name="Mavromatis K."/>
            <person name="Markowitz V."/>
            <person name="Szeto E."/>
            <person name="Ivanova N."/>
            <person name="Mikhailova N."/>
            <person name="Ovchinnikova G."/>
            <person name="Pagani I."/>
            <person name="Pati A."/>
            <person name="Goodwin L."/>
            <person name="Peters L."/>
            <person name="Pitluck S."/>
            <person name="Woyke T."/>
            <person name="Kerfeld C."/>
        </authorList>
    </citation>
    <scope>NUCLEOTIDE SEQUENCE [LARGE SCALE GENOMIC DNA]</scope>
    <source>
        <strain evidence="1 2">PCC 6304</strain>
    </source>
</reference>
<sequence length="76" mass="8707">MTNQRSSLVNVGAQCLRPKEGLRIAPLQIPSFQLNSWMIYILQSPNQNVGLIRESTLHLDFYLKSWVSPGDKIRTH</sequence>
<protein>
    <submittedName>
        <fullName evidence="1">Uncharacterized protein</fullName>
    </submittedName>
</protein>
<accession>K9TGI1</accession>